<dbReference type="AlphaFoldDB" id="A0A8E2FAZ8"/>
<keyword evidence="3" id="KW-1185">Reference proteome</keyword>
<organism evidence="2 3">
    <name type="scientific">Glonium stellatum</name>
    <dbReference type="NCBI Taxonomy" id="574774"/>
    <lineage>
        <taxon>Eukaryota</taxon>
        <taxon>Fungi</taxon>
        <taxon>Dikarya</taxon>
        <taxon>Ascomycota</taxon>
        <taxon>Pezizomycotina</taxon>
        <taxon>Dothideomycetes</taxon>
        <taxon>Pleosporomycetidae</taxon>
        <taxon>Gloniales</taxon>
        <taxon>Gloniaceae</taxon>
        <taxon>Glonium</taxon>
    </lineage>
</organism>
<evidence type="ECO:0000256" key="1">
    <source>
        <dbReference type="SAM" id="MobiDB-lite"/>
    </source>
</evidence>
<dbReference type="Proteomes" id="UP000250140">
    <property type="component" value="Unassembled WGS sequence"/>
</dbReference>
<gene>
    <name evidence="2" type="ORF">AOQ84DRAFT_359876</name>
</gene>
<accession>A0A8E2FAZ8</accession>
<dbReference type="EMBL" id="KV748736">
    <property type="protein sequence ID" value="OCL13316.1"/>
    <property type="molecule type" value="Genomic_DNA"/>
</dbReference>
<feature type="compositionally biased region" description="Polar residues" evidence="1">
    <location>
        <begin position="110"/>
        <end position="128"/>
    </location>
</feature>
<name>A0A8E2FAZ8_9PEZI</name>
<protein>
    <submittedName>
        <fullName evidence="2">Uncharacterized protein</fullName>
    </submittedName>
</protein>
<feature type="region of interest" description="Disordered" evidence="1">
    <location>
        <begin position="17"/>
        <end position="40"/>
    </location>
</feature>
<reference evidence="2 3" key="1">
    <citation type="journal article" date="2016" name="Nat. Commun.">
        <title>Ectomycorrhizal ecology is imprinted in the genome of the dominant symbiotic fungus Cenococcum geophilum.</title>
        <authorList>
            <consortium name="DOE Joint Genome Institute"/>
            <person name="Peter M."/>
            <person name="Kohler A."/>
            <person name="Ohm R.A."/>
            <person name="Kuo A."/>
            <person name="Krutzmann J."/>
            <person name="Morin E."/>
            <person name="Arend M."/>
            <person name="Barry K.W."/>
            <person name="Binder M."/>
            <person name="Choi C."/>
            <person name="Clum A."/>
            <person name="Copeland A."/>
            <person name="Grisel N."/>
            <person name="Haridas S."/>
            <person name="Kipfer T."/>
            <person name="LaButti K."/>
            <person name="Lindquist E."/>
            <person name="Lipzen A."/>
            <person name="Maire R."/>
            <person name="Meier B."/>
            <person name="Mihaltcheva S."/>
            <person name="Molinier V."/>
            <person name="Murat C."/>
            <person name="Poggeler S."/>
            <person name="Quandt C.A."/>
            <person name="Sperisen C."/>
            <person name="Tritt A."/>
            <person name="Tisserant E."/>
            <person name="Crous P.W."/>
            <person name="Henrissat B."/>
            <person name="Nehls U."/>
            <person name="Egli S."/>
            <person name="Spatafora J.W."/>
            <person name="Grigoriev I.V."/>
            <person name="Martin F.M."/>
        </authorList>
    </citation>
    <scope>NUCLEOTIDE SEQUENCE [LARGE SCALE GENOMIC DNA]</scope>
    <source>
        <strain evidence="2 3">CBS 207.34</strain>
    </source>
</reference>
<proteinExistence type="predicted"/>
<evidence type="ECO:0000313" key="2">
    <source>
        <dbReference type="EMBL" id="OCL13316.1"/>
    </source>
</evidence>
<feature type="region of interest" description="Disordered" evidence="1">
    <location>
        <begin position="54"/>
        <end position="138"/>
    </location>
</feature>
<sequence length="229" mass="25118">MPCGSLPAGSVARLTYRKLRPSSSAERGRRSIAQSPDTESMLFAMHQPWDARNARQGFPRGLMGSLKLRPNRNGNRHGPRRSFLAAMSEESSEESSAPSTLRPHSVHAPSPSSTQRLAGLATQPTQLPSGPPHASHDRNMHCESTAVVRHNTSAILSQDTAGLGRGVSQRRWLTLFSTYTWTDIYCTEAVVMQNNGQGSFVAWPGRALGQWRGAAVYQTELRGKMRVLI</sequence>
<evidence type="ECO:0000313" key="3">
    <source>
        <dbReference type="Proteomes" id="UP000250140"/>
    </source>
</evidence>